<evidence type="ECO:0000256" key="1">
    <source>
        <dbReference type="SAM" id="MobiDB-lite"/>
    </source>
</evidence>
<dbReference type="EMBL" id="OOIP01000004">
    <property type="protein sequence ID" value="SPO36412.1"/>
    <property type="molecule type" value="Genomic_DNA"/>
</dbReference>
<sequence>MAWLAGCQEPVRRPVLSRTPRRRDGFDCLTTTTPVAGRVDLHITAALAEARAPPTPPPPAANSTAAAFSFDSQTTGNGPGRRRRDGYGISGAAVPILGPLCPLLPTASEAPSDRTRYRERSEGPQRPSTQQQVVSLCRASYRVGAQRLALKAALSGPGRAAEPSRRRFRTRPCQIRCTCTLAQSELASSP</sequence>
<evidence type="ECO:0000313" key="3">
    <source>
        <dbReference type="Proteomes" id="UP000323386"/>
    </source>
</evidence>
<gene>
    <name evidence="2" type="ORF">PSFLO_01883</name>
</gene>
<proteinExistence type="predicted"/>
<keyword evidence="3" id="KW-1185">Reference proteome</keyword>
<feature type="compositionally biased region" description="Basic and acidic residues" evidence="1">
    <location>
        <begin position="111"/>
        <end position="123"/>
    </location>
</feature>
<protein>
    <submittedName>
        <fullName evidence="2">Uncharacterized protein</fullName>
    </submittedName>
</protein>
<accession>A0A5C3EWH8</accession>
<reference evidence="2 3" key="1">
    <citation type="submission" date="2018-03" db="EMBL/GenBank/DDBJ databases">
        <authorList>
            <person name="Guldener U."/>
        </authorList>
    </citation>
    <scope>NUCLEOTIDE SEQUENCE [LARGE SCALE GENOMIC DNA]</scope>
    <source>
        <strain evidence="2 3">DAOM196992</strain>
    </source>
</reference>
<dbReference type="Proteomes" id="UP000323386">
    <property type="component" value="Unassembled WGS sequence"/>
</dbReference>
<organism evidence="2 3">
    <name type="scientific">Pseudozyma flocculosa</name>
    <dbReference type="NCBI Taxonomy" id="84751"/>
    <lineage>
        <taxon>Eukaryota</taxon>
        <taxon>Fungi</taxon>
        <taxon>Dikarya</taxon>
        <taxon>Basidiomycota</taxon>
        <taxon>Ustilaginomycotina</taxon>
        <taxon>Ustilaginomycetes</taxon>
        <taxon>Ustilaginales</taxon>
        <taxon>Ustilaginaceae</taxon>
        <taxon>Pseudozyma</taxon>
    </lineage>
</organism>
<feature type="region of interest" description="Disordered" evidence="1">
    <location>
        <begin position="104"/>
        <end position="133"/>
    </location>
</feature>
<name>A0A5C3EWH8_9BASI</name>
<evidence type="ECO:0000313" key="2">
    <source>
        <dbReference type="EMBL" id="SPO36412.1"/>
    </source>
</evidence>
<dbReference type="AlphaFoldDB" id="A0A5C3EWH8"/>
<feature type="region of interest" description="Disordered" evidence="1">
    <location>
        <begin position="50"/>
        <end position="89"/>
    </location>
</feature>